<protein>
    <submittedName>
        <fullName evidence="2">Uncharacterized protein</fullName>
    </submittedName>
</protein>
<evidence type="ECO:0000256" key="1">
    <source>
        <dbReference type="SAM" id="MobiDB-lite"/>
    </source>
</evidence>
<accession>A0A835YE75</accession>
<gene>
    <name evidence="2" type="ORF">HYH03_001696</name>
</gene>
<keyword evidence="3" id="KW-1185">Reference proteome</keyword>
<sequence>MCALLMGSSTGLAAGRAGRLAAVMPGAAPRSVAPASWHRPLGGSRLPLATAARHLQAGWRGRLQAAAAGSAAGGGGRRSTRRPNSGLIEPQPWEFSVRADGDLQGNSSSIGRFFPDEVGEAKALREAAGRMQTCRVSAALWAQPVEGGELQEFQVRVSYYTPQNCRIGNVQQLLMALGIGARDRVCFARLPHGGVLASVGSRAAGVALPPSRPFRQQQQRALAGQAALAEPCSLTVRASGQLQGSCSSVSRFFDSELKTSQAAREAAWASGVERQPCTVPATLLAQTAASGSQLQEFRVTISYQGHDVCSIGSAKALLKALLCLLPGDTVCLSSTPDGGVLATAGSRSGVASPPPPLPLSQGPDADKGYLGIVPPLLPGLSAELSERLLGGLSVHVPYRASARLFGSPALQVAFPEAVEAVRASGASTDVDLVARSPRHGGAQRTYTLTLCCNTPQQPYFYLSRAGELVVDLELRDGDKVHLWRQPGKQVALRRAPQLGGPLAASARGGGDSSGAVRLVQPPAVPASPTLPTFPGGPGAAFGMATGAASSPGGSHDGAAAQGSAASSRNSPRRVRSPSPHVRTPQPLPSATMLPWPPPPPSPHPRSLRDLHGSATSAPSVLPPGAAAGATARASDSPDATAAQGFATATPPVLSSDAVAPVPAACEPKLTPAERVVLFWDLKKGLAVVPEGPHAPEELWDLGVGHVIAFGSSPEEGEWAEVWWLQGMHNVTRTCCVGRLPGTDAPRREYWLLLADNCGDEH</sequence>
<feature type="compositionally biased region" description="Low complexity" evidence="1">
    <location>
        <begin position="624"/>
        <end position="633"/>
    </location>
</feature>
<dbReference type="AlphaFoldDB" id="A0A835YE75"/>
<feature type="region of interest" description="Disordered" evidence="1">
    <location>
        <begin position="66"/>
        <end position="91"/>
    </location>
</feature>
<dbReference type="Proteomes" id="UP000612055">
    <property type="component" value="Unassembled WGS sequence"/>
</dbReference>
<evidence type="ECO:0000313" key="2">
    <source>
        <dbReference type="EMBL" id="KAG2500114.1"/>
    </source>
</evidence>
<comment type="caution">
    <text evidence="2">The sequence shown here is derived from an EMBL/GenBank/DDBJ whole genome shotgun (WGS) entry which is preliminary data.</text>
</comment>
<name>A0A835YE75_9CHLO</name>
<proteinExistence type="predicted"/>
<feature type="compositionally biased region" description="Low complexity" evidence="1">
    <location>
        <begin position="576"/>
        <end position="593"/>
    </location>
</feature>
<dbReference type="EMBL" id="JAEHOE010000004">
    <property type="protein sequence ID" value="KAG2500114.1"/>
    <property type="molecule type" value="Genomic_DNA"/>
</dbReference>
<reference evidence="2" key="1">
    <citation type="journal article" date="2020" name="bioRxiv">
        <title>Comparative genomics of Chlamydomonas.</title>
        <authorList>
            <person name="Craig R.J."/>
            <person name="Hasan A.R."/>
            <person name="Ness R.W."/>
            <person name="Keightley P.D."/>
        </authorList>
    </citation>
    <scope>NUCLEOTIDE SEQUENCE</scope>
    <source>
        <strain evidence="2">CCAP 11/70</strain>
    </source>
</reference>
<feature type="region of interest" description="Disordered" evidence="1">
    <location>
        <begin position="501"/>
        <end position="642"/>
    </location>
</feature>
<feature type="compositionally biased region" description="Low complexity" evidence="1">
    <location>
        <begin position="540"/>
        <end position="569"/>
    </location>
</feature>
<organism evidence="2 3">
    <name type="scientific">Edaphochlamys debaryana</name>
    <dbReference type="NCBI Taxonomy" id="47281"/>
    <lineage>
        <taxon>Eukaryota</taxon>
        <taxon>Viridiplantae</taxon>
        <taxon>Chlorophyta</taxon>
        <taxon>core chlorophytes</taxon>
        <taxon>Chlorophyceae</taxon>
        <taxon>CS clade</taxon>
        <taxon>Chlamydomonadales</taxon>
        <taxon>Chlamydomonadales incertae sedis</taxon>
        <taxon>Edaphochlamys</taxon>
    </lineage>
</organism>
<feature type="compositionally biased region" description="Pro residues" evidence="1">
    <location>
        <begin position="594"/>
        <end position="603"/>
    </location>
</feature>
<evidence type="ECO:0000313" key="3">
    <source>
        <dbReference type="Proteomes" id="UP000612055"/>
    </source>
</evidence>